<proteinExistence type="predicted"/>
<dbReference type="RefSeq" id="XP_039143072.1">
    <property type="nucleotide sequence ID" value="XM_039287138.1"/>
</dbReference>
<protein>
    <submittedName>
        <fullName evidence="2">LOW QUALITY PROTEIN: uncharacterized protein LOC120280340</fullName>
    </submittedName>
</protein>
<dbReference type="PANTHER" id="PTHR48221">
    <property type="entry name" value="ACYL-COA SYNTHETASE FAMILY PROTEIN"/>
    <property type="match status" value="1"/>
</dbReference>
<dbReference type="GeneID" id="120280340"/>
<organism evidence="1 2">
    <name type="scientific">Dioscorea cayennensis subsp. rotundata</name>
    <name type="common">White Guinea yam</name>
    <name type="synonym">Dioscorea rotundata</name>
    <dbReference type="NCBI Taxonomy" id="55577"/>
    <lineage>
        <taxon>Eukaryota</taxon>
        <taxon>Viridiplantae</taxon>
        <taxon>Streptophyta</taxon>
        <taxon>Embryophyta</taxon>
        <taxon>Tracheophyta</taxon>
        <taxon>Spermatophyta</taxon>
        <taxon>Magnoliopsida</taxon>
        <taxon>Liliopsida</taxon>
        <taxon>Dioscoreales</taxon>
        <taxon>Dioscoreaceae</taxon>
        <taxon>Dioscorea</taxon>
    </lineage>
</organism>
<keyword evidence="1" id="KW-1185">Reference proteome</keyword>
<evidence type="ECO:0000313" key="1">
    <source>
        <dbReference type="Proteomes" id="UP001515500"/>
    </source>
</evidence>
<dbReference type="PANTHER" id="PTHR48221:SF2">
    <property type="entry name" value="ACYL-COA SYNTHETASE FAMILY PROTEIN"/>
    <property type="match status" value="1"/>
</dbReference>
<reference evidence="2" key="1">
    <citation type="submission" date="2025-08" db="UniProtKB">
        <authorList>
            <consortium name="RefSeq"/>
        </authorList>
    </citation>
    <scope>IDENTIFICATION</scope>
</reference>
<gene>
    <name evidence="2" type="primary">LOC120280340</name>
</gene>
<sequence>MVPMSTLPEITRLFALLASDLRRSKAGAGAEGDEFVGPVSALIRSLNPGDDCQPRVRVLDAALSLMCFKSLEVCHARIEATVQTIVAVLTSLASCKVIRLSGGRGEVLQVGNSISYEDCNDLIRTCGDVIESLERHGGLSCRLLYAAFKAALSSSHYSSLFPFSSTFCDRNGKGSDGSSEMKSVVSKLTYLLPEDSSANNHDDVPMRLILWSLDPLILKHDISEILREKIRRPFLCLKKELHNQLAWRSIIICLVASPTAFVETRALLHNWFLLTGLDYILEVKAAIVGAVLDVLSKPMGWGLSMELGLKFPFSYAYFLNVHQDLLSILTGPISGERFLDLVHHILMASSSVEKHICPSQSSNIISEHGVFDYTTVAYNSTWTLLMDFPVWFYYATALVFCQKDSLDSVLSRGMHAEAAGSKELHEAAVLFISWVLCPLNQVHFDMLVNLLSDISRLWAFNYLANSGYEQRPSSDTHNKTSRGKRLRISKMSTFEKSHTARPHDSSLIGMWLTEFQSHCAQFFSKFSEGKPRQSSSQEPNLLLRKVPLGILISCPSDLDEKGSELVLHYASTGKILNLERRQKKTNCHHSYDNHALCSGEIYGNWALDGACLVLNLMDIVEDISVFWFDCEEARFDFVSHAKGNASSYLLHCVKVLLNLQLDLFQSDDSRGRDALLDLYWRLMHWKDESKQPFEECRLFDDFVDNFARRFSLFGYQDKKASEDPDF</sequence>
<dbReference type="AlphaFoldDB" id="A0AB40CUH7"/>
<dbReference type="Proteomes" id="UP001515500">
    <property type="component" value="Chromosome 17"/>
</dbReference>
<accession>A0AB40CUH7</accession>
<evidence type="ECO:0000313" key="2">
    <source>
        <dbReference type="RefSeq" id="XP_039143072.1"/>
    </source>
</evidence>
<name>A0AB40CUH7_DIOCR</name>